<dbReference type="Pfam" id="PF00534">
    <property type="entry name" value="Glycos_transf_1"/>
    <property type="match status" value="1"/>
</dbReference>
<feature type="domain" description="Glycosyl transferase family 1" evidence="1">
    <location>
        <begin position="317"/>
        <end position="403"/>
    </location>
</feature>
<dbReference type="RefSeq" id="WP_353721062.1">
    <property type="nucleotide sequence ID" value="NZ_CP159289.1"/>
</dbReference>
<dbReference type="PANTHER" id="PTHR12526:SF627">
    <property type="entry name" value="D-RHAMNOSYLTRANSFERASE WBPZ"/>
    <property type="match status" value="1"/>
</dbReference>
<name>A0AAU8FN30_9BACT</name>
<dbReference type="PANTHER" id="PTHR12526">
    <property type="entry name" value="GLYCOSYLTRANSFERASE"/>
    <property type="match status" value="1"/>
</dbReference>
<proteinExistence type="predicted"/>
<dbReference type="CDD" id="cd03801">
    <property type="entry name" value="GT4_PimA-like"/>
    <property type="match status" value="1"/>
</dbReference>
<evidence type="ECO:0000313" key="2">
    <source>
        <dbReference type="EMBL" id="XCH25765.1"/>
    </source>
</evidence>
<keyword evidence="2" id="KW-0328">Glycosyltransferase</keyword>
<dbReference type="AlphaFoldDB" id="A0AAU8FN30"/>
<gene>
    <name evidence="2" type="ORF">ABV298_04935</name>
</gene>
<accession>A0AAU8FN30</accession>
<protein>
    <submittedName>
        <fullName evidence="2">Glycosyltransferase family 4 protein</fullName>
        <ecNumber evidence="2">2.4.-.-</ecNumber>
    </submittedName>
</protein>
<dbReference type="EMBL" id="CP159289">
    <property type="protein sequence ID" value="XCH25765.1"/>
    <property type="molecule type" value="Genomic_DNA"/>
</dbReference>
<dbReference type="InterPro" id="IPR001296">
    <property type="entry name" value="Glyco_trans_1"/>
</dbReference>
<organism evidence="2">
    <name type="scientific">Dyadobacter sp. 676</name>
    <dbReference type="NCBI Taxonomy" id="3088362"/>
    <lineage>
        <taxon>Bacteria</taxon>
        <taxon>Pseudomonadati</taxon>
        <taxon>Bacteroidota</taxon>
        <taxon>Cytophagia</taxon>
        <taxon>Cytophagales</taxon>
        <taxon>Spirosomataceae</taxon>
        <taxon>Dyadobacter</taxon>
    </lineage>
</organism>
<reference evidence="2" key="1">
    <citation type="submission" date="2024-06" db="EMBL/GenBank/DDBJ databases">
        <title>Sequencing and assembly of the genome of Dyadobacter sp. strain 676, a symbiont of Cyamopsis tetragonoloba.</title>
        <authorList>
            <person name="Guro P."/>
            <person name="Sazanova A."/>
            <person name="Kuznetsova I."/>
            <person name="Belimov A."/>
            <person name="Safronova V."/>
        </authorList>
    </citation>
    <scope>NUCLEOTIDE SEQUENCE</scope>
    <source>
        <strain evidence="2">676</strain>
    </source>
</reference>
<dbReference type="GO" id="GO:0016757">
    <property type="term" value="F:glycosyltransferase activity"/>
    <property type="evidence" value="ECO:0007669"/>
    <property type="project" value="UniProtKB-KW"/>
</dbReference>
<sequence length="438" mass="49841">MPVTFPGRPKEAFARAGKRLAHDLYNARMNLSRKAPAPVRTGRFLPVELLPCTAGRRKCAYTLRLEAVLPYFRVPAGNSLAIRKAFLPEWHCFLQGGVCFNSNATNMDGTSAIKPRLKIFTWHIHGSYLYYLSQGNYDIYIPVNQARTEGYYGRGKTFPFGANVIEVPAAEVRNMEFDCILFQSERNFLIDQHDILSDVQKRLPRLYVEHNTPERHPTNTRHVMTDPAVTLVHVTHFNKLMWDNGGLPHVRVIEHGVCIPEISWKGDIPKGIVVINHIQQRGRITGWDVFEEVRKHVPIDLIGMGTEESGGLGEVLNPQLPGFISRYRFFFNPIRYTSFGLAVCEAMMTGMPVVAMATTEYVTVIKDGESGFIDTNPDKLIEGMRKLIDDPGLARRMGENARRIAGDRFAIGRFTSEWETIFRETIQLHHHEKENSIY</sequence>
<keyword evidence="2" id="KW-0808">Transferase</keyword>
<dbReference type="Gene3D" id="3.40.50.2000">
    <property type="entry name" value="Glycogen Phosphorylase B"/>
    <property type="match status" value="1"/>
</dbReference>
<evidence type="ECO:0000259" key="1">
    <source>
        <dbReference type="Pfam" id="PF00534"/>
    </source>
</evidence>
<dbReference type="EC" id="2.4.-.-" evidence="2"/>
<dbReference type="SUPFAM" id="SSF53756">
    <property type="entry name" value="UDP-Glycosyltransferase/glycogen phosphorylase"/>
    <property type="match status" value="1"/>
</dbReference>